<evidence type="ECO:0000313" key="1">
    <source>
        <dbReference type="EMBL" id="EJW03113.1"/>
    </source>
</evidence>
<accession>J8ZTY9</accession>
<dbReference type="AlphaFoldDB" id="J8ZTY9"/>
<reference evidence="2" key="2">
    <citation type="submission" date="2015-07" db="EMBL/GenBank/DDBJ databases">
        <title>Contrasting host-pathogen interactions and genome evolution in two generalist and specialist microsporidian pathogens of mosquitoes.</title>
        <authorList>
            <consortium name="The Broad Institute Genomics Platform"/>
            <consortium name="The Broad Institute Genome Sequencing Center for Infectious Disease"/>
            <person name="Cuomo C.A."/>
            <person name="Sanscrainte N.D."/>
            <person name="Goldberg J.M."/>
            <person name="Heiman D."/>
            <person name="Young S."/>
            <person name="Zeng Q."/>
            <person name="Becnel J.J."/>
            <person name="Birren B.W."/>
        </authorList>
    </citation>
    <scope>NUCLEOTIDE SEQUENCE [LARGE SCALE GENOMIC DNA]</scope>
    <source>
        <strain evidence="2">USNM 41457</strain>
    </source>
</reference>
<organism evidence="1 2">
    <name type="scientific">Edhazardia aedis (strain USNM 41457)</name>
    <name type="common">Microsporidian parasite</name>
    <dbReference type="NCBI Taxonomy" id="1003232"/>
    <lineage>
        <taxon>Eukaryota</taxon>
        <taxon>Fungi</taxon>
        <taxon>Fungi incertae sedis</taxon>
        <taxon>Microsporidia</taxon>
        <taxon>Edhazardia</taxon>
    </lineage>
</organism>
<name>J8ZTY9_EDHAE</name>
<dbReference type="HOGENOM" id="CLU_1669370_0_0_1"/>
<dbReference type="Proteomes" id="UP000003163">
    <property type="component" value="Unassembled WGS sequence"/>
</dbReference>
<evidence type="ECO:0000313" key="2">
    <source>
        <dbReference type="Proteomes" id="UP000003163"/>
    </source>
</evidence>
<comment type="caution">
    <text evidence="1">The sequence shown here is derived from an EMBL/GenBank/DDBJ whole genome shotgun (WGS) entry which is preliminary data.</text>
</comment>
<proteinExistence type="predicted"/>
<protein>
    <submittedName>
        <fullName evidence="1">Uncharacterized protein</fullName>
    </submittedName>
</protein>
<dbReference type="EMBL" id="AFBI03000045">
    <property type="protein sequence ID" value="EJW03113.1"/>
    <property type="molecule type" value="Genomic_DNA"/>
</dbReference>
<gene>
    <name evidence="1" type="ORF">EDEG_02499</name>
</gene>
<sequence length="158" mass="18452">MNPPATNENVNENNFNSIKIEDIVEIDCENDHLKNLKQLTTSLENDVNIEDINRCVIEKVACDSDSLSYKDHENIENHVNNLEKIYSMLNINNDFSQIKHRVQNISEIISNKSTEIFEKHEKEAEQMRLDRKMDHLHIENLKHSIFDDTDSSNSNNDK</sequence>
<keyword evidence="2" id="KW-1185">Reference proteome</keyword>
<dbReference type="InParanoid" id="J8ZTY9"/>
<reference evidence="1 2" key="1">
    <citation type="submission" date="2011-08" db="EMBL/GenBank/DDBJ databases">
        <authorList>
            <person name="Liu Z.J."/>
            <person name="Shi F.L."/>
            <person name="Lu J.Q."/>
            <person name="Li M."/>
            <person name="Wang Z.L."/>
        </authorList>
    </citation>
    <scope>NUCLEOTIDE SEQUENCE [LARGE SCALE GENOMIC DNA]</scope>
    <source>
        <strain evidence="1 2">USNM 41457</strain>
    </source>
</reference>
<dbReference type="VEuPathDB" id="MicrosporidiaDB:EDEG_02499"/>